<keyword evidence="5" id="KW-0449">Lipoprotein</keyword>
<keyword evidence="7" id="KW-1185">Reference proteome</keyword>
<dbReference type="EMBL" id="SWLG01000003">
    <property type="protein sequence ID" value="TLS38390.1"/>
    <property type="molecule type" value="Genomic_DNA"/>
</dbReference>
<proteinExistence type="predicted"/>
<dbReference type="Pfam" id="PF01547">
    <property type="entry name" value="SBP_bac_1"/>
    <property type="match status" value="1"/>
</dbReference>
<dbReference type="InterPro" id="IPR006059">
    <property type="entry name" value="SBP"/>
</dbReference>
<dbReference type="InterPro" id="IPR050490">
    <property type="entry name" value="Bact_solute-bd_prot1"/>
</dbReference>
<keyword evidence="4" id="KW-0564">Palmitate</keyword>
<evidence type="ECO:0000256" key="1">
    <source>
        <dbReference type="ARBA" id="ARBA00022475"/>
    </source>
</evidence>
<organism evidence="6 7">
    <name type="scientific">Exobacillus caeni</name>
    <dbReference type="NCBI Taxonomy" id="2574798"/>
    <lineage>
        <taxon>Bacteria</taxon>
        <taxon>Bacillati</taxon>
        <taxon>Bacillota</taxon>
        <taxon>Bacilli</taxon>
        <taxon>Bacillales</taxon>
        <taxon>Guptibacillaceae</taxon>
        <taxon>Exobacillus</taxon>
    </lineage>
</organism>
<protein>
    <submittedName>
        <fullName evidence="6">Extracellular solute-binding protein</fullName>
    </submittedName>
</protein>
<keyword evidence="1" id="KW-1003">Cell membrane</keyword>
<dbReference type="PANTHER" id="PTHR43649:SF33">
    <property type="entry name" value="POLYGALACTURONAN_RHAMNOGALACTURONAN-BINDING PROTEIN YTCQ"/>
    <property type="match status" value="1"/>
</dbReference>
<dbReference type="RefSeq" id="WP_138123626.1">
    <property type="nucleotide sequence ID" value="NZ_SWLG01000003.1"/>
</dbReference>
<keyword evidence="3" id="KW-0472">Membrane</keyword>
<dbReference type="PROSITE" id="PS51257">
    <property type="entry name" value="PROKAR_LIPOPROTEIN"/>
    <property type="match status" value="1"/>
</dbReference>
<evidence type="ECO:0000256" key="3">
    <source>
        <dbReference type="ARBA" id="ARBA00023136"/>
    </source>
</evidence>
<dbReference type="Gene3D" id="3.40.190.10">
    <property type="entry name" value="Periplasmic binding protein-like II"/>
    <property type="match status" value="2"/>
</dbReference>
<evidence type="ECO:0000256" key="5">
    <source>
        <dbReference type="ARBA" id="ARBA00023288"/>
    </source>
</evidence>
<accession>A0A5R9F813</accession>
<gene>
    <name evidence="6" type="ORF">FCL54_04405</name>
</gene>
<dbReference type="SUPFAM" id="SSF53850">
    <property type="entry name" value="Periplasmic binding protein-like II"/>
    <property type="match status" value="1"/>
</dbReference>
<name>A0A5R9F813_9BACL</name>
<dbReference type="PANTHER" id="PTHR43649">
    <property type="entry name" value="ARABINOSE-BINDING PROTEIN-RELATED"/>
    <property type="match status" value="1"/>
</dbReference>
<reference evidence="6 7" key="1">
    <citation type="submission" date="2019-04" db="EMBL/GenBank/DDBJ databases">
        <title>Bacillus caeni sp. nov., a bacterium isolated from mangrove sediment.</title>
        <authorList>
            <person name="Huang H."/>
            <person name="Mo K."/>
            <person name="Hu Y."/>
        </authorList>
    </citation>
    <scope>NUCLEOTIDE SEQUENCE [LARGE SCALE GENOMIC DNA]</scope>
    <source>
        <strain evidence="6 7">HB172195</strain>
    </source>
</reference>
<evidence type="ECO:0000313" key="7">
    <source>
        <dbReference type="Proteomes" id="UP000308230"/>
    </source>
</evidence>
<dbReference type="Proteomes" id="UP000308230">
    <property type="component" value="Unassembled WGS sequence"/>
</dbReference>
<evidence type="ECO:0000256" key="2">
    <source>
        <dbReference type="ARBA" id="ARBA00022729"/>
    </source>
</evidence>
<keyword evidence="2" id="KW-0732">Signal</keyword>
<sequence length="543" mass="62209">MHLKGLRLMLSVVLMLTLLTGCFFGGGGEQKVDKEVSDSGKSDEKVTLKVYRPANVVDPKTDPILQEIGNRLGVNVEIVTAPWDQSNNKVNLMMQSQEEIDIIQAEFQASPWKQWAEDGLMYSIDELLKGKEKDFPYVESITKAESFKGLQVENERFFIPGSHHGQDTALFIRKDWLEKLNLEMPKTMDDFYNVLKAFKEKDPDGNGKDDTIGLQVTMPAPDNFAELDPVMHGFGGSFGGFFEDYVVRNDKVVPLETTDDTKDAFDFMNKLYREGLMNRDFPNLKNVDQGNAKYLYANKAGAIWTSRASEFETNIQKVDPNAKLEFVPPIVADGHEFIPLQGSAWWMMIGIPKSSKHPDEALKFIEFVNSKEGRELLVAGIKGEHYSNLTEQGIYDRNKENWEKDYDVKANGYEYPLWWGFLTTVHGYIPVEEHDTFEDALKNVHMFVSEEDSKKEFNWKTAVEYGSYYNEPNPFHAVYIDSAQDKRNTIQNNVKAVYFLKMITADSEKQVNSLWDQYINAWEDAGGKEVIQAYQDFYDENIK</sequence>
<evidence type="ECO:0000313" key="6">
    <source>
        <dbReference type="EMBL" id="TLS38390.1"/>
    </source>
</evidence>
<dbReference type="OrthoDB" id="9787283at2"/>
<evidence type="ECO:0000256" key="4">
    <source>
        <dbReference type="ARBA" id="ARBA00023139"/>
    </source>
</evidence>
<dbReference type="AlphaFoldDB" id="A0A5R9F813"/>
<comment type="caution">
    <text evidence="6">The sequence shown here is derived from an EMBL/GenBank/DDBJ whole genome shotgun (WGS) entry which is preliminary data.</text>
</comment>